<dbReference type="EMBL" id="GAPW01006206">
    <property type="protein sequence ID" value="JAC07392.1"/>
    <property type="molecule type" value="mRNA"/>
</dbReference>
<dbReference type="VEuPathDB" id="VectorBase:AALFPA_068542"/>
<dbReference type="AlphaFoldDB" id="A0A023EEW1"/>
<dbReference type="EMBL" id="GAPW01006207">
    <property type="protein sequence ID" value="JAC07391.1"/>
    <property type="molecule type" value="mRNA"/>
</dbReference>
<accession>A0A023EEW1</accession>
<dbReference type="Pfam" id="PF00095">
    <property type="entry name" value="WAP"/>
    <property type="match status" value="1"/>
</dbReference>
<dbReference type="EMBL" id="GAPW01006205">
    <property type="protein sequence ID" value="JAC07393.1"/>
    <property type="molecule type" value="mRNA"/>
</dbReference>
<sequence length="115" mass="11810">MAKFLVLGLVVLAAIAAIDAASFGQCPVSSKVQTCTPKCLSDVDCSTSGGKCCPNTCNYRSCVSPNQLTQSGSGGSSGNKYQSGGAGTYCGNVKCSAHEKCDLDKSTKRQKCVRA</sequence>
<name>A0A023EEW1_AEDAL</name>
<dbReference type="VEuPathDB" id="VectorBase:AALF025139"/>
<feature type="domain" description="WAP" evidence="2">
    <location>
        <begin position="19"/>
        <end position="66"/>
    </location>
</feature>
<reference evidence="3" key="1">
    <citation type="journal article" date="2014" name="PLoS Negl. Trop. Dis.">
        <title>Identification and characterization of seminal fluid proteins in the Asian tiger mosquito, Aedes albopictus.</title>
        <authorList>
            <person name="Boes K.E."/>
            <person name="Ribeiro J.M."/>
            <person name="Wong A."/>
            <person name="Harrington L.C."/>
            <person name="Wolfner M.F."/>
            <person name="Sirot L.K."/>
        </authorList>
    </citation>
    <scope>NUCLEOTIDE SEQUENCE</scope>
    <source>
        <tissue evidence="3">Reproductive organs</tissue>
    </source>
</reference>
<dbReference type="SUPFAM" id="SSF57256">
    <property type="entry name" value="Elafin-like"/>
    <property type="match status" value="1"/>
</dbReference>
<dbReference type="PROSITE" id="PS51390">
    <property type="entry name" value="WAP"/>
    <property type="match status" value="1"/>
</dbReference>
<dbReference type="InterPro" id="IPR036645">
    <property type="entry name" value="Elafin-like_sf"/>
</dbReference>
<organism evidence="3">
    <name type="scientific">Aedes albopictus</name>
    <name type="common">Asian tiger mosquito</name>
    <name type="synonym">Stegomyia albopicta</name>
    <dbReference type="NCBI Taxonomy" id="7160"/>
    <lineage>
        <taxon>Eukaryota</taxon>
        <taxon>Metazoa</taxon>
        <taxon>Ecdysozoa</taxon>
        <taxon>Arthropoda</taxon>
        <taxon>Hexapoda</taxon>
        <taxon>Insecta</taxon>
        <taxon>Pterygota</taxon>
        <taxon>Neoptera</taxon>
        <taxon>Endopterygota</taxon>
        <taxon>Diptera</taxon>
        <taxon>Nematocera</taxon>
        <taxon>Culicoidea</taxon>
        <taxon>Culicidae</taxon>
        <taxon>Culicinae</taxon>
        <taxon>Aedini</taxon>
        <taxon>Aedes</taxon>
        <taxon>Stegomyia</taxon>
    </lineage>
</organism>
<dbReference type="GO" id="GO:0030414">
    <property type="term" value="F:peptidase inhibitor activity"/>
    <property type="evidence" value="ECO:0007669"/>
    <property type="project" value="InterPro"/>
</dbReference>
<dbReference type="GO" id="GO:0005576">
    <property type="term" value="C:extracellular region"/>
    <property type="evidence" value="ECO:0007669"/>
    <property type="project" value="InterPro"/>
</dbReference>
<protein>
    <submittedName>
        <fullName evidence="3">Putative cpij019874 salivary cysteine-rich peptide</fullName>
    </submittedName>
</protein>
<feature type="signal peptide" evidence="1">
    <location>
        <begin position="1"/>
        <end position="20"/>
    </location>
</feature>
<proteinExistence type="evidence at transcript level"/>
<dbReference type="OMA" id="KRSKCAY"/>
<keyword evidence="1" id="KW-0732">Signal</keyword>
<feature type="chain" id="PRO_5007367832" evidence="1">
    <location>
        <begin position="21"/>
        <end position="115"/>
    </location>
</feature>
<dbReference type="KEGG" id="aalb:109418506"/>
<dbReference type="InterPro" id="IPR008197">
    <property type="entry name" value="WAP_dom"/>
</dbReference>
<evidence type="ECO:0000313" key="3">
    <source>
        <dbReference type="EMBL" id="JAC07391.1"/>
    </source>
</evidence>
<evidence type="ECO:0000256" key="1">
    <source>
        <dbReference type="SAM" id="SignalP"/>
    </source>
</evidence>
<evidence type="ECO:0000259" key="2">
    <source>
        <dbReference type="PROSITE" id="PS51390"/>
    </source>
</evidence>
<dbReference type="Gene3D" id="4.10.75.10">
    <property type="entry name" value="Elafin-like"/>
    <property type="match status" value="1"/>
</dbReference>
<dbReference type="EMBL" id="GAPW01006208">
    <property type="protein sequence ID" value="JAC07390.1"/>
    <property type="molecule type" value="mRNA"/>
</dbReference>
<dbReference type="VEuPathDB" id="VectorBase:AALC636_005852"/>
<dbReference type="OrthoDB" id="8187079at2759"/>